<reference evidence="3 4" key="1">
    <citation type="submission" date="2019-04" db="EMBL/GenBank/DDBJ databases">
        <title>Comparative genomics and transcriptomics to analyze fruiting body development in filamentous ascomycetes.</title>
        <authorList>
            <consortium name="DOE Joint Genome Institute"/>
            <person name="Lutkenhaus R."/>
            <person name="Traeger S."/>
            <person name="Breuer J."/>
            <person name="Kuo A."/>
            <person name="Lipzen A."/>
            <person name="Pangilinan J."/>
            <person name="Dilworth D."/>
            <person name="Sandor L."/>
            <person name="Poggeler S."/>
            <person name="Barry K."/>
            <person name="Grigoriev I.V."/>
            <person name="Nowrousian M."/>
        </authorList>
    </citation>
    <scope>NUCLEOTIDE SEQUENCE [LARGE SCALE GENOMIC DNA]</scope>
    <source>
        <strain evidence="3 4">CBS 389.68</strain>
    </source>
</reference>
<feature type="transmembrane region" description="Helical" evidence="2">
    <location>
        <begin position="20"/>
        <end position="41"/>
    </location>
</feature>
<dbReference type="Proteomes" id="UP000298138">
    <property type="component" value="Unassembled WGS sequence"/>
</dbReference>
<dbReference type="EMBL" id="ML220121">
    <property type="protein sequence ID" value="TGZ81072.1"/>
    <property type="molecule type" value="Genomic_DNA"/>
</dbReference>
<protein>
    <submittedName>
        <fullName evidence="3">Uncharacterized protein</fullName>
    </submittedName>
</protein>
<keyword evidence="2" id="KW-0472">Membrane</keyword>
<feature type="compositionally biased region" description="Basic and acidic residues" evidence="1">
    <location>
        <begin position="190"/>
        <end position="201"/>
    </location>
</feature>
<keyword evidence="4" id="KW-1185">Reference proteome</keyword>
<gene>
    <name evidence="3" type="ORF">EX30DRAFT_36608</name>
</gene>
<dbReference type="InParanoid" id="A0A4S2MWM9"/>
<accession>A0A4S2MWM9</accession>
<evidence type="ECO:0000313" key="4">
    <source>
        <dbReference type="Proteomes" id="UP000298138"/>
    </source>
</evidence>
<feature type="region of interest" description="Disordered" evidence="1">
    <location>
        <begin position="40"/>
        <end position="88"/>
    </location>
</feature>
<feature type="region of interest" description="Disordered" evidence="1">
    <location>
        <begin position="110"/>
        <end position="159"/>
    </location>
</feature>
<evidence type="ECO:0000256" key="2">
    <source>
        <dbReference type="SAM" id="Phobius"/>
    </source>
</evidence>
<proteinExistence type="predicted"/>
<dbReference type="AlphaFoldDB" id="A0A4S2MWM9"/>
<name>A0A4S2MWM9_9PEZI</name>
<keyword evidence="2" id="KW-0812">Transmembrane</keyword>
<feature type="compositionally biased region" description="Polar residues" evidence="1">
    <location>
        <begin position="119"/>
        <end position="151"/>
    </location>
</feature>
<organism evidence="3 4">
    <name type="scientific">Ascodesmis nigricans</name>
    <dbReference type="NCBI Taxonomy" id="341454"/>
    <lineage>
        <taxon>Eukaryota</taxon>
        <taxon>Fungi</taxon>
        <taxon>Dikarya</taxon>
        <taxon>Ascomycota</taxon>
        <taxon>Pezizomycotina</taxon>
        <taxon>Pezizomycetes</taxon>
        <taxon>Pezizales</taxon>
        <taxon>Ascodesmidaceae</taxon>
        <taxon>Ascodesmis</taxon>
    </lineage>
</organism>
<feature type="region of interest" description="Disordered" evidence="1">
    <location>
        <begin position="176"/>
        <end position="214"/>
    </location>
</feature>
<feature type="compositionally biased region" description="Low complexity" evidence="1">
    <location>
        <begin position="75"/>
        <end position="88"/>
    </location>
</feature>
<sequence>MPPPHKGRTALSSGRPLNFIFPFYAFFCFHPSFLRFSSFLHPSNGSMMRRRKRRKRSQELSNQPMVDCHHYQTPSSSTANANNTTSNNDQQLTIRSSLVITVPYHHIHHFTSPTHHIPRTQNQPTNSSSPDSHQPTNQPENASNTTNTARSRYNLPITPTPQIHTSFAIIDHHPHRLSQQKNTIQPPDRNTPKRNEGHDNYSPRGPKHTTRIEPDPIQSNKLQYTVICSRW</sequence>
<evidence type="ECO:0000313" key="3">
    <source>
        <dbReference type="EMBL" id="TGZ81072.1"/>
    </source>
</evidence>
<evidence type="ECO:0000256" key="1">
    <source>
        <dbReference type="SAM" id="MobiDB-lite"/>
    </source>
</evidence>
<keyword evidence="2" id="KW-1133">Transmembrane helix</keyword>